<protein>
    <recommendedName>
        <fullName evidence="8">O-methyltransferase</fullName>
    </recommendedName>
</protein>
<dbReference type="PANTHER" id="PTHR43712:SF1">
    <property type="entry name" value="HYPOTHETICAL O-METHYLTRANSFERASE (EUROFUNG)-RELATED"/>
    <property type="match status" value="1"/>
</dbReference>
<dbReference type="Gene3D" id="1.10.10.10">
    <property type="entry name" value="Winged helix-like DNA-binding domain superfamily/Winged helix DNA-binding domain"/>
    <property type="match status" value="1"/>
</dbReference>
<dbReference type="Gene3D" id="3.40.50.150">
    <property type="entry name" value="Vaccinia Virus protein VP39"/>
    <property type="match status" value="1"/>
</dbReference>
<evidence type="ECO:0000313" key="7">
    <source>
        <dbReference type="Proteomes" id="UP001305779"/>
    </source>
</evidence>
<dbReference type="InterPro" id="IPR016461">
    <property type="entry name" value="COMT-like"/>
</dbReference>
<dbReference type="Proteomes" id="UP001305779">
    <property type="component" value="Unassembled WGS sequence"/>
</dbReference>
<evidence type="ECO:0000256" key="3">
    <source>
        <dbReference type="ARBA" id="ARBA00022691"/>
    </source>
</evidence>
<evidence type="ECO:0000259" key="5">
    <source>
        <dbReference type="Pfam" id="PF08100"/>
    </source>
</evidence>
<accession>A0ABR0E630</accession>
<dbReference type="EMBL" id="JAXOVC010000009">
    <property type="protein sequence ID" value="KAK4496887.1"/>
    <property type="molecule type" value="Genomic_DNA"/>
</dbReference>
<gene>
    <name evidence="6" type="ORF">PRZ48_011336</name>
</gene>
<dbReference type="Pfam" id="PF08100">
    <property type="entry name" value="Dimerisation"/>
    <property type="match status" value="1"/>
</dbReference>
<dbReference type="PANTHER" id="PTHR43712">
    <property type="entry name" value="PUTATIVE (AFU_ORTHOLOGUE AFUA_4G14580)-RELATED"/>
    <property type="match status" value="1"/>
</dbReference>
<proteinExistence type="predicted"/>
<evidence type="ECO:0000256" key="2">
    <source>
        <dbReference type="ARBA" id="ARBA00022679"/>
    </source>
</evidence>
<evidence type="ECO:0000256" key="1">
    <source>
        <dbReference type="ARBA" id="ARBA00022603"/>
    </source>
</evidence>
<dbReference type="PIRSF" id="PIRSF005739">
    <property type="entry name" value="O-mtase"/>
    <property type="match status" value="1"/>
</dbReference>
<sequence length="398" mass="44239">MDLNASVQALTTALQSFPKTVSETARLETISKAKDLVFALQTPEQHVLQVSANAMELVAIRTVMRMGVLEVLPKEKETALELGVLAEKSGVQEALLERFLRLLVGTRFIQQDNAGRYWHSHVSKGYVDGGNAAAWLKGVVYDAVLEGFYQYPTAYLDAHPALKEPHDPTITPATFVWGKEGENTWQVMARDYPQKMLNFQRGMAMLVDAAPVTGVYDFSQLVKDGEKDRMVLVDVGGGTGHCVEAILKAHPDIPAERCMVQDLGHTIEHARQSETLPKGVQLLEHDFWTPQPVVHAKAYFMRWIVHDYVDSLSVKILKNIAAVMAKDSVVLIHEAIVPERLSEATMVAGIMDMFVLNCAGKERTKRGFETLLEQAGLVVRKYWQREGTAATMIEAVLV</sequence>
<keyword evidence="1" id="KW-0489">Methyltransferase</keyword>
<organism evidence="6 7">
    <name type="scientific">Zasmidium cellare</name>
    <name type="common">Wine cellar mold</name>
    <name type="synonym">Racodium cellare</name>
    <dbReference type="NCBI Taxonomy" id="395010"/>
    <lineage>
        <taxon>Eukaryota</taxon>
        <taxon>Fungi</taxon>
        <taxon>Dikarya</taxon>
        <taxon>Ascomycota</taxon>
        <taxon>Pezizomycotina</taxon>
        <taxon>Dothideomycetes</taxon>
        <taxon>Dothideomycetidae</taxon>
        <taxon>Mycosphaerellales</taxon>
        <taxon>Mycosphaerellaceae</taxon>
        <taxon>Zasmidium</taxon>
    </lineage>
</organism>
<keyword evidence="3" id="KW-0949">S-adenosyl-L-methionine</keyword>
<dbReference type="SUPFAM" id="SSF53335">
    <property type="entry name" value="S-adenosyl-L-methionine-dependent methyltransferases"/>
    <property type="match status" value="1"/>
</dbReference>
<dbReference type="PROSITE" id="PS51683">
    <property type="entry name" value="SAM_OMT_II"/>
    <property type="match status" value="1"/>
</dbReference>
<keyword evidence="7" id="KW-1185">Reference proteome</keyword>
<dbReference type="Pfam" id="PF00891">
    <property type="entry name" value="Methyltransf_2"/>
    <property type="match status" value="1"/>
</dbReference>
<dbReference type="InterPro" id="IPR036388">
    <property type="entry name" value="WH-like_DNA-bd_sf"/>
</dbReference>
<evidence type="ECO:0000313" key="6">
    <source>
        <dbReference type="EMBL" id="KAK4496887.1"/>
    </source>
</evidence>
<keyword evidence="2" id="KW-0808">Transferase</keyword>
<comment type="caution">
    <text evidence="6">The sequence shown here is derived from an EMBL/GenBank/DDBJ whole genome shotgun (WGS) entry which is preliminary data.</text>
</comment>
<feature type="domain" description="O-methyltransferase dimerisation" evidence="5">
    <location>
        <begin position="58"/>
        <end position="127"/>
    </location>
</feature>
<name>A0ABR0E630_ZASCE</name>
<evidence type="ECO:0008006" key="8">
    <source>
        <dbReference type="Google" id="ProtNLM"/>
    </source>
</evidence>
<dbReference type="InterPro" id="IPR001077">
    <property type="entry name" value="COMT_C"/>
</dbReference>
<dbReference type="SUPFAM" id="SSF46785">
    <property type="entry name" value="Winged helix' DNA-binding domain"/>
    <property type="match status" value="1"/>
</dbReference>
<dbReference type="InterPro" id="IPR036390">
    <property type="entry name" value="WH_DNA-bd_sf"/>
</dbReference>
<evidence type="ECO:0000259" key="4">
    <source>
        <dbReference type="Pfam" id="PF00891"/>
    </source>
</evidence>
<dbReference type="InterPro" id="IPR012967">
    <property type="entry name" value="COMT_dimerisation"/>
</dbReference>
<feature type="domain" description="O-methyltransferase C-terminal" evidence="4">
    <location>
        <begin position="185"/>
        <end position="376"/>
    </location>
</feature>
<dbReference type="InterPro" id="IPR029063">
    <property type="entry name" value="SAM-dependent_MTases_sf"/>
</dbReference>
<reference evidence="6 7" key="1">
    <citation type="journal article" date="2023" name="G3 (Bethesda)">
        <title>A chromosome-level genome assembly of Zasmidium syzygii isolated from banana leaves.</title>
        <authorList>
            <person name="van Westerhoven A.C."/>
            <person name="Mehrabi R."/>
            <person name="Talebi R."/>
            <person name="Steentjes M.B.F."/>
            <person name="Corcolon B."/>
            <person name="Chong P.A."/>
            <person name="Kema G.H.J."/>
            <person name="Seidl M.F."/>
        </authorList>
    </citation>
    <scope>NUCLEOTIDE SEQUENCE [LARGE SCALE GENOMIC DNA]</scope>
    <source>
        <strain evidence="6 7">P124</strain>
    </source>
</reference>